<dbReference type="OrthoDB" id="6060782at2759"/>
<evidence type="ECO:0000313" key="2">
    <source>
        <dbReference type="RefSeq" id="XP_055893610.1"/>
    </source>
</evidence>
<evidence type="ECO:0000313" key="1">
    <source>
        <dbReference type="Proteomes" id="UP001165740"/>
    </source>
</evidence>
<sequence length="210" mass="24770">MTTNQHVSSAFEVKMNELDLLKSQFSKHLRSLNGLKFQYMDWFNRRHKHFGELLTLVHMKLPCIMPSRFDCIAHFQKCHDCLSKVSKTRLPTDKCLAAMNELLQFWRRLKTLLCQSESLYKRLCEFCASVSRLRDHRVKRLVDELQERLKTEANDCFDFGLIHETRDNVYTYKVALPYQCFHGLLSLTPHLLKTAIDVCYLSSKIHLEKA</sequence>
<dbReference type="AlphaFoldDB" id="A0A9W3B2B8"/>
<reference evidence="2 3" key="1">
    <citation type="submission" date="2025-04" db="UniProtKB">
        <authorList>
            <consortium name="RefSeq"/>
        </authorList>
    </citation>
    <scope>IDENTIFICATION</scope>
</reference>
<evidence type="ECO:0000313" key="3">
    <source>
        <dbReference type="RefSeq" id="XP_055893611.1"/>
    </source>
</evidence>
<dbReference type="RefSeq" id="XP_055893611.1">
    <property type="nucleotide sequence ID" value="XM_056037636.1"/>
</dbReference>
<proteinExistence type="predicted"/>
<dbReference type="OMA" id="TYRDYHN"/>
<gene>
    <name evidence="2 3" type="primary">LOC106064168</name>
</gene>
<keyword evidence="1" id="KW-1185">Reference proteome</keyword>
<protein>
    <submittedName>
        <fullName evidence="2 3">Uncharacterized protein LOC106064168</fullName>
    </submittedName>
</protein>
<dbReference type="RefSeq" id="XP_055893610.1">
    <property type="nucleotide sequence ID" value="XM_056037635.1"/>
</dbReference>
<dbReference type="Proteomes" id="UP001165740">
    <property type="component" value="Chromosome 8"/>
</dbReference>
<accession>A0A9W3B2B8</accession>
<organism evidence="1 2">
    <name type="scientific">Biomphalaria glabrata</name>
    <name type="common">Bloodfluke planorb</name>
    <name type="synonym">Freshwater snail</name>
    <dbReference type="NCBI Taxonomy" id="6526"/>
    <lineage>
        <taxon>Eukaryota</taxon>
        <taxon>Metazoa</taxon>
        <taxon>Spiralia</taxon>
        <taxon>Lophotrochozoa</taxon>
        <taxon>Mollusca</taxon>
        <taxon>Gastropoda</taxon>
        <taxon>Heterobranchia</taxon>
        <taxon>Euthyneura</taxon>
        <taxon>Panpulmonata</taxon>
        <taxon>Hygrophila</taxon>
        <taxon>Lymnaeoidea</taxon>
        <taxon>Planorbidae</taxon>
        <taxon>Biomphalaria</taxon>
    </lineage>
</organism>
<dbReference type="GeneID" id="106064168"/>
<name>A0A9W3B2B8_BIOGL</name>